<dbReference type="AlphaFoldDB" id="A0A0R3PEU5"/>
<dbReference type="InterPro" id="IPR001279">
    <property type="entry name" value="Metallo-B-lactamas"/>
</dbReference>
<dbReference type="InterPro" id="IPR036866">
    <property type="entry name" value="RibonucZ/Hydroxyglut_hydro"/>
</dbReference>
<evidence type="ECO:0000313" key="4">
    <source>
        <dbReference type="WBParaSite" id="ACOC_0000263001-mRNA-1"/>
    </source>
</evidence>
<organism evidence="4">
    <name type="scientific">Angiostrongylus costaricensis</name>
    <name type="common">Nematode worm</name>
    <dbReference type="NCBI Taxonomy" id="334426"/>
    <lineage>
        <taxon>Eukaryota</taxon>
        <taxon>Metazoa</taxon>
        <taxon>Ecdysozoa</taxon>
        <taxon>Nematoda</taxon>
        <taxon>Chromadorea</taxon>
        <taxon>Rhabditida</taxon>
        <taxon>Rhabditina</taxon>
        <taxon>Rhabditomorpha</taxon>
        <taxon>Strongyloidea</taxon>
        <taxon>Metastrongylidae</taxon>
        <taxon>Angiostrongylus</taxon>
    </lineage>
</organism>
<dbReference type="SUPFAM" id="SSF56281">
    <property type="entry name" value="Metallo-hydrolase/oxidoreductase"/>
    <property type="match status" value="1"/>
</dbReference>
<keyword evidence="3" id="KW-1185">Reference proteome</keyword>
<evidence type="ECO:0000313" key="3">
    <source>
        <dbReference type="Proteomes" id="UP000267027"/>
    </source>
</evidence>
<dbReference type="WBParaSite" id="ACOC_0000263001-mRNA-1">
    <property type="protein sequence ID" value="ACOC_0000263001-mRNA-1"/>
    <property type="gene ID" value="ACOC_0000263001"/>
</dbReference>
<dbReference type="Gene3D" id="3.60.15.10">
    <property type="entry name" value="Ribonuclease Z/Hydroxyacylglutathione hydrolase-like"/>
    <property type="match status" value="1"/>
</dbReference>
<sequence length="145" mass="17322">MGSVIWTPGHTPDSLTLWYEHDKRLFVGDLFYRFDDIMFYDHTNIQDYEASTRKIISFIMNQTQPKQIRYSASKKDRDFECLPVFKQYHRFLLSVLAGTHIGSPLRIDEADGWRFETRDKSMRIILSHDIVKRLNKAREKVQQYT</sequence>
<evidence type="ECO:0000259" key="1">
    <source>
        <dbReference type="Pfam" id="PF00753"/>
    </source>
</evidence>
<feature type="domain" description="Metallo-beta-lactamase" evidence="1">
    <location>
        <begin position="4"/>
        <end position="56"/>
    </location>
</feature>
<gene>
    <name evidence="2" type="ORF">ACOC_LOCUS2631</name>
</gene>
<dbReference type="EMBL" id="UYYA01000566">
    <property type="protein sequence ID" value="VDM54216.1"/>
    <property type="molecule type" value="Genomic_DNA"/>
</dbReference>
<name>A0A0R3PEU5_ANGCS</name>
<evidence type="ECO:0000313" key="2">
    <source>
        <dbReference type="EMBL" id="VDM54216.1"/>
    </source>
</evidence>
<dbReference type="STRING" id="334426.A0A0R3PEU5"/>
<protein>
    <submittedName>
        <fullName evidence="4">Lactamase_B domain-containing protein</fullName>
    </submittedName>
</protein>
<dbReference type="Proteomes" id="UP000267027">
    <property type="component" value="Unassembled WGS sequence"/>
</dbReference>
<accession>A0A0R3PEU5</accession>
<dbReference type="OrthoDB" id="17458at2759"/>
<reference evidence="2 3" key="2">
    <citation type="submission" date="2018-11" db="EMBL/GenBank/DDBJ databases">
        <authorList>
            <consortium name="Pathogen Informatics"/>
        </authorList>
    </citation>
    <scope>NUCLEOTIDE SEQUENCE [LARGE SCALE GENOMIC DNA]</scope>
    <source>
        <strain evidence="2 3">Costa Rica</strain>
    </source>
</reference>
<reference evidence="4" key="1">
    <citation type="submission" date="2017-02" db="UniProtKB">
        <authorList>
            <consortium name="WormBaseParasite"/>
        </authorList>
    </citation>
    <scope>IDENTIFICATION</scope>
</reference>
<proteinExistence type="predicted"/>
<dbReference type="Pfam" id="PF00753">
    <property type="entry name" value="Lactamase_B"/>
    <property type="match status" value="1"/>
</dbReference>